<accession>A0A3B0UV98</accession>
<proteinExistence type="predicted"/>
<evidence type="ECO:0000256" key="1">
    <source>
        <dbReference type="ARBA" id="ARBA00004141"/>
    </source>
</evidence>
<evidence type="ECO:0008006" key="7">
    <source>
        <dbReference type="Google" id="ProtNLM"/>
    </source>
</evidence>
<comment type="subcellular location">
    <subcellularLocation>
        <location evidence="1">Membrane</location>
        <topology evidence="1">Multi-pass membrane protein</topology>
    </subcellularLocation>
</comment>
<evidence type="ECO:0000256" key="5">
    <source>
        <dbReference type="SAM" id="Phobius"/>
    </source>
</evidence>
<dbReference type="PANTHER" id="PTHR43847:SF1">
    <property type="entry name" value="BLL3993 PROTEIN"/>
    <property type="match status" value="1"/>
</dbReference>
<keyword evidence="2 5" id="KW-0812">Transmembrane</keyword>
<feature type="transmembrane region" description="Helical" evidence="5">
    <location>
        <begin position="39"/>
        <end position="58"/>
    </location>
</feature>
<keyword evidence="3 5" id="KW-1133">Transmembrane helix</keyword>
<feature type="transmembrane region" description="Helical" evidence="5">
    <location>
        <begin position="6"/>
        <end position="23"/>
    </location>
</feature>
<sequence>MTIVTITYFSLLFFLSELVLMVVKHSKKGGTKTKNDRKSLVLLWITIPLSLTIGFFMANRQEWNTLNHTIAILGLTVFIIGIIIRWVSIIQLNKEFTVDVAIIKNHHLNTEGIYKYLRHPSYLGLILICSGLSIAMNSVISFAVITIPILLALSYRIKTEENILISQFGKTYKDYMTKTFRIIPKIY</sequence>
<dbReference type="GO" id="GO:0004671">
    <property type="term" value="F:protein C-terminal S-isoprenylcysteine carboxyl O-methyltransferase activity"/>
    <property type="evidence" value="ECO:0007669"/>
    <property type="project" value="InterPro"/>
</dbReference>
<evidence type="ECO:0000313" key="6">
    <source>
        <dbReference type="EMBL" id="VAW29277.1"/>
    </source>
</evidence>
<evidence type="ECO:0000256" key="3">
    <source>
        <dbReference type="ARBA" id="ARBA00022989"/>
    </source>
</evidence>
<dbReference type="AlphaFoldDB" id="A0A3B0UV98"/>
<protein>
    <recommendedName>
        <fullName evidence="7">Isoprenylcysteine carboxylmethyltransferase family protein</fullName>
    </recommendedName>
</protein>
<dbReference type="GO" id="GO:0016020">
    <property type="term" value="C:membrane"/>
    <property type="evidence" value="ECO:0007669"/>
    <property type="project" value="UniProtKB-SubCell"/>
</dbReference>
<feature type="transmembrane region" description="Helical" evidence="5">
    <location>
        <begin position="122"/>
        <end position="155"/>
    </location>
</feature>
<evidence type="ECO:0000256" key="4">
    <source>
        <dbReference type="ARBA" id="ARBA00023136"/>
    </source>
</evidence>
<reference evidence="6" key="1">
    <citation type="submission" date="2018-06" db="EMBL/GenBank/DDBJ databases">
        <authorList>
            <person name="Zhirakovskaya E."/>
        </authorList>
    </citation>
    <scope>NUCLEOTIDE SEQUENCE</scope>
</reference>
<name>A0A3B0UV98_9ZZZZ</name>
<gene>
    <name evidence="6" type="ORF">MNBD_BACTEROID07-691</name>
</gene>
<dbReference type="Gene3D" id="1.20.120.1630">
    <property type="match status" value="1"/>
</dbReference>
<dbReference type="InterPro" id="IPR052527">
    <property type="entry name" value="Metal_cation-efflux_comp"/>
</dbReference>
<dbReference type="Pfam" id="PF04140">
    <property type="entry name" value="ICMT"/>
    <property type="match status" value="1"/>
</dbReference>
<dbReference type="PANTHER" id="PTHR43847">
    <property type="entry name" value="BLL3993 PROTEIN"/>
    <property type="match status" value="1"/>
</dbReference>
<keyword evidence="4 5" id="KW-0472">Membrane</keyword>
<evidence type="ECO:0000256" key="2">
    <source>
        <dbReference type="ARBA" id="ARBA00022692"/>
    </source>
</evidence>
<dbReference type="InterPro" id="IPR007269">
    <property type="entry name" value="ICMT_MeTrfase"/>
</dbReference>
<organism evidence="6">
    <name type="scientific">hydrothermal vent metagenome</name>
    <dbReference type="NCBI Taxonomy" id="652676"/>
    <lineage>
        <taxon>unclassified sequences</taxon>
        <taxon>metagenomes</taxon>
        <taxon>ecological metagenomes</taxon>
    </lineage>
</organism>
<dbReference type="EMBL" id="UOET01000344">
    <property type="protein sequence ID" value="VAW29277.1"/>
    <property type="molecule type" value="Genomic_DNA"/>
</dbReference>
<feature type="transmembrane region" description="Helical" evidence="5">
    <location>
        <begin position="70"/>
        <end position="87"/>
    </location>
</feature>